<feature type="compositionally biased region" description="Basic residues" evidence="1">
    <location>
        <begin position="653"/>
        <end position="665"/>
    </location>
</feature>
<organism evidence="2 3">
    <name type="scientific">Cristinia sonorae</name>
    <dbReference type="NCBI Taxonomy" id="1940300"/>
    <lineage>
        <taxon>Eukaryota</taxon>
        <taxon>Fungi</taxon>
        <taxon>Dikarya</taxon>
        <taxon>Basidiomycota</taxon>
        <taxon>Agaricomycotina</taxon>
        <taxon>Agaricomycetes</taxon>
        <taxon>Agaricomycetidae</taxon>
        <taxon>Agaricales</taxon>
        <taxon>Pleurotineae</taxon>
        <taxon>Stephanosporaceae</taxon>
        <taxon>Cristinia</taxon>
    </lineage>
</organism>
<dbReference type="AlphaFoldDB" id="A0A8K0UXP1"/>
<keyword evidence="3" id="KW-1185">Reference proteome</keyword>
<dbReference type="OrthoDB" id="10684899at2759"/>
<feature type="region of interest" description="Disordered" evidence="1">
    <location>
        <begin position="1"/>
        <end position="137"/>
    </location>
</feature>
<evidence type="ECO:0000313" key="3">
    <source>
        <dbReference type="Proteomes" id="UP000813824"/>
    </source>
</evidence>
<feature type="compositionally biased region" description="Polar residues" evidence="1">
    <location>
        <begin position="88"/>
        <end position="109"/>
    </location>
</feature>
<feature type="compositionally biased region" description="Low complexity" evidence="1">
    <location>
        <begin position="304"/>
        <end position="322"/>
    </location>
</feature>
<feature type="compositionally biased region" description="Polar residues" evidence="1">
    <location>
        <begin position="471"/>
        <end position="483"/>
    </location>
</feature>
<feature type="compositionally biased region" description="Pro residues" evidence="1">
    <location>
        <begin position="213"/>
        <end position="223"/>
    </location>
</feature>
<feature type="region of interest" description="Disordered" evidence="1">
    <location>
        <begin position="188"/>
        <end position="223"/>
    </location>
</feature>
<reference evidence="2" key="1">
    <citation type="journal article" date="2021" name="New Phytol.">
        <title>Evolutionary innovations through gain and loss of genes in the ectomycorrhizal Boletales.</title>
        <authorList>
            <person name="Wu G."/>
            <person name="Miyauchi S."/>
            <person name="Morin E."/>
            <person name="Kuo A."/>
            <person name="Drula E."/>
            <person name="Varga T."/>
            <person name="Kohler A."/>
            <person name="Feng B."/>
            <person name="Cao Y."/>
            <person name="Lipzen A."/>
            <person name="Daum C."/>
            <person name="Hundley H."/>
            <person name="Pangilinan J."/>
            <person name="Johnson J."/>
            <person name="Barry K."/>
            <person name="LaButti K."/>
            <person name="Ng V."/>
            <person name="Ahrendt S."/>
            <person name="Min B."/>
            <person name="Choi I.G."/>
            <person name="Park H."/>
            <person name="Plett J.M."/>
            <person name="Magnuson J."/>
            <person name="Spatafora J.W."/>
            <person name="Nagy L.G."/>
            <person name="Henrissat B."/>
            <person name="Grigoriev I.V."/>
            <person name="Yang Z.L."/>
            <person name="Xu J."/>
            <person name="Martin F.M."/>
        </authorList>
    </citation>
    <scope>NUCLEOTIDE SEQUENCE</scope>
    <source>
        <strain evidence="2">KKN 215</strain>
    </source>
</reference>
<comment type="caution">
    <text evidence="2">The sequence shown here is derived from an EMBL/GenBank/DDBJ whole genome shotgun (WGS) entry which is preliminary data.</text>
</comment>
<feature type="compositionally biased region" description="Acidic residues" evidence="1">
    <location>
        <begin position="600"/>
        <end position="611"/>
    </location>
</feature>
<feature type="compositionally biased region" description="Low complexity" evidence="1">
    <location>
        <begin position="428"/>
        <end position="465"/>
    </location>
</feature>
<feature type="compositionally biased region" description="Low complexity" evidence="1">
    <location>
        <begin position="639"/>
        <end position="649"/>
    </location>
</feature>
<feature type="region of interest" description="Disordered" evidence="1">
    <location>
        <begin position="526"/>
        <end position="614"/>
    </location>
</feature>
<protein>
    <submittedName>
        <fullName evidence="2">Uncharacterized protein</fullName>
    </submittedName>
</protein>
<dbReference type="Proteomes" id="UP000813824">
    <property type="component" value="Unassembled WGS sequence"/>
</dbReference>
<evidence type="ECO:0000313" key="2">
    <source>
        <dbReference type="EMBL" id="KAH8107227.1"/>
    </source>
</evidence>
<accession>A0A8K0UXP1</accession>
<sequence>MPAIKPTPVAACRPPATYQSPSASRREEDDDDDEDEQEQEQEQQVTRGECVLHHPGLRLNSRPAVSTPRPKVVEYVGLRLPHHKKPTQRNPLDSSRATAANLATSSRQPSAAGPSMTRKREKHEFAERSPTPPRQSKSRVVWVLDVTRFPRDQNGDHIQLGSRYYIGTVPHVHTNRAIVQVPSKRKFEKMRADRVPPSIASAPKARSVSRPVAPTPPAAAPPKPKICLSSACNNPLTPGVRSMSCAECRRVVARYKTKLTQETSPERGRSPGPAADSYVDMVVPIRDPSESRTLNVKKGRSRSRSVSVPRATRARRTSTPAPMRRRSGSRVPPSPDAPQAQAEIEVERDDQIVTGEGEWEQGLSNGLQDAVNEQEPEEEHEEVVPPSRGPFDFASPTPTEPENSRPGSKPPPSQLKKGLPSPPPEPGPSTSASNSRSPLTSPTALSLSAVVARTNSTDTHSSTSSRPKAAHSNTASTRKTPFTPNRPPPSKGKTPQKPAAALYGSPPRFSSLADALNHSQLAYSAAARAAETTPSEDEHPVAGPSTNNKTIRALNGKPPVSKTVSKSQAAPEPRSAPKPRPKPTPKPKISAAPARVTAELEMEGEGEEEEDPKAAHEYVRSFHMWDALRYEVNGWRKNAGAADDGAKGNFKGGKARNSHRAKGGRTSKEVEKYFHGYYKALIDPAVVSSFPVSQDAINTITTEIRTNGKFDFDYENPLSDEVSGEVRVVMFRCLCAAGVQPGGDAPVGCEGTVTITVEPTTGNYAIKLMRVTVLIKHETS</sequence>
<gene>
    <name evidence="2" type="ORF">BXZ70DRAFT_916879</name>
</gene>
<feature type="compositionally biased region" description="Acidic residues" evidence="1">
    <location>
        <begin position="372"/>
        <end position="381"/>
    </location>
</feature>
<feature type="region of interest" description="Disordered" evidence="1">
    <location>
        <begin position="639"/>
        <end position="666"/>
    </location>
</feature>
<feature type="region of interest" description="Disordered" evidence="1">
    <location>
        <begin position="259"/>
        <end position="513"/>
    </location>
</feature>
<dbReference type="EMBL" id="JAEVFJ010000002">
    <property type="protein sequence ID" value="KAH8107227.1"/>
    <property type="molecule type" value="Genomic_DNA"/>
</dbReference>
<name>A0A8K0UXP1_9AGAR</name>
<feature type="compositionally biased region" description="Acidic residues" evidence="1">
    <location>
        <begin position="28"/>
        <end position="41"/>
    </location>
</feature>
<proteinExistence type="predicted"/>
<evidence type="ECO:0000256" key="1">
    <source>
        <dbReference type="SAM" id="MobiDB-lite"/>
    </source>
</evidence>